<proteinExistence type="predicted"/>
<feature type="transmembrane region" description="Helical" evidence="1">
    <location>
        <begin position="73"/>
        <end position="95"/>
    </location>
</feature>
<dbReference type="Proteomes" id="UP001519460">
    <property type="component" value="Unassembled WGS sequence"/>
</dbReference>
<reference evidence="2 3" key="1">
    <citation type="journal article" date="2023" name="Sci. Data">
        <title>Genome assembly of the Korean intertidal mud-creeper Batillaria attramentaria.</title>
        <authorList>
            <person name="Patra A.K."/>
            <person name="Ho P.T."/>
            <person name="Jun S."/>
            <person name="Lee S.J."/>
            <person name="Kim Y."/>
            <person name="Won Y.J."/>
        </authorList>
    </citation>
    <scope>NUCLEOTIDE SEQUENCE [LARGE SCALE GENOMIC DNA]</scope>
    <source>
        <strain evidence="2">Wonlab-2016</strain>
    </source>
</reference>
<sequence length="440" mass="50577">MNSNLNDLQEAYLNGLRQMTGAGAKKKPAVEAPSDRLGLGSRRGTQGKEYAFFDNKSQAQAQMKEMFSNKTMIMSFIFWLIIMYGLYTVSGYIFVGLRVSFDDADIAGECKETFRPNRETNLDRIFRYPRGDSGPYIARFSSDQSPIEDYPIDSNKLPPLVTAAGSAQFFLLQGLIKHIHDDLKEEHADLQLIVYDIGLYRRERELIEDYCGCEVRNVDYSVYPDHVAYTNNFAWRPLVLQSLLEEFGAVAYVEPTTRFKSSNSLNFLRSRGKNHYMLWDTGAFTSVVGYTHKSTFLYLNETRCTYLEAGMIDSQVLVLYKTNTTWHTVMKPWLKCALMPDCIAPRWSRLDGCLHFRRPRTTGCHRFDMSVLSIIVNRGSQLTAQQKRNIPPRLTYVSEDTPHLFPEQPWTYTQLLMLLSIPAAFCVLVRQTLLKKLLTR</sequence>
<evidence type="ECO:0000313" key="2">
    <source>
        <dbReference type="EMBL" id="KAK7476785.1"/>
    </source>
</evidence>
<protein>
    <submittedName>
        <fullName evidence="2">Uncharacterized protein</fullName>
    </submittedName>
</protein>
<comment type="caution">
    <text evidence="2">The sequence shown here is derived from an EMBL/GenBank/DDBJ whole genome shotgun (WGS) entry which is preliminary data.</text>
</comment>
<keyword evidence="1" id="KW-0812">Transmembrane</keyword>
<accession>A0ABD0JPY1</accession>
<keyword evidence="1" id="KW-0472">Membrane</keyword>
<evidence type="ECO:0000313" key="3">
    <source>
        <dbReference type="Proteomes" id="UP001519460"/>
    </source>
</evidence>
<dbReference type="PANTHER" id="PTHR31389:SF4">
    <property type="entry name" value="LD39211P"/>
    <property type="match status" value="1"/>
</dbReference>
<evidence type="ECO:0000256" key="1">
    <source>
        <dbReference type="SAM" id="Phobius"/>
    </source>
</evidence>
<dbReference type="PANTHER" id="PTHR31389">
    <property type="entry name" value="LD39211P"/>
    <property type="match status" value="1"/>
</dbReference>
<keyword evidence="1" id="KW-1133">Transmembrane helix</keyword>
<gene>
    <name evidence="2" type="ORF">BaRGS_00031946</name>
</gene>
<keyword evidence="3" id="KW-1185">Reference proteome</keyword>
<dbReference type="EMBL" id="JACVVK020000365">
    <property type="protein sequence ID" value="KAK7476785.1"/>
    <property type="molecule type" value="Genomic_DNA"/>
</dbReference>
<organism evidence="2 3">
    <name type="scientific">Batillaria attramentaria</name>
    <dbReference type="NCBI Taxonomy" id="370345"/>
    <lineage>
        <taxon>Eukaryota</taxon>
        <taxon>Metazoa</taxon>
        <taxon>Spiralia</taxon>
        <taxon>Lophotrochozoa</taxon>
        <taxon>Mollusca</taxon>
        <taxon>Gastropoda</taxon>
        <taxon>Caenogastropoda</taxon>
        <taxon>Sorbeoconcha</taxon>
        <taxon>Cerithioidea</taxon>
        <taxon>Batillariidae</taxon>
        <taxon>Batillaria</taxon>
    </lineage>
</organism>
<name>A0ABD0JPY1_9CAEN</name>
<dbReference type="AlphaFoldDB" id="A0ABD0JPY1"/>
<feature type="transmembrane region" description="Helical" evidence="1">
    <location>
        <begin position="410"/>
        <end position="430"/>
    </location>
</feature>